<reference evidence="2" key="1">
    <citation type="submission" date="2016-11" db="EMBL/GenBank/DDBJ databases">
        <authorList>
            <person name="Varghese N."/>
            <person name="Submissions S."/>
        </authorList>
    </citation>
    <scope>NUCLEOTIDE SEQUENCE [LARGE SCALE GENOMIC DNA]</scope>
    <source>
        <strain evidence="2">DSM 14826</strain>
    </source>
</reference>
<dbReference type="OrthoDB" id="9836817at2"/>
<dbReference type="RefSeq" id="WP_072908058.1">
    <property type="nucleotide sequence ID" value="NZ_FRAI01000021.1"/>
</dbReference>
<organism evidence="1 2">
    <name type="scientific">Anaerobranca californiensis DSM 14826</name>
    <dbReference type="NCBI Taxonomy" id="1120989"/>
    <lineage>
        <taxon>Bacteria</taxon>
        <taxon>Bacillati</taxon>
        <taxon>Bacillota</taxon>
        <taxon>Clostridia</taxon>
        <taxon>Eubacteriales</taxon>
        <taxon>Proteinivoracaceae</taxon>
        <taxon>Anaerobranca</taxon>
    </lineage>
</organism>
<protein>
    <submittedName>
        <fullName evidence="1">Uncharacterized protein</fullName>
    </submittedName>
</protein>
<gene>
    <name evidence="1" type="ORF">SAMN02745227_01777</name>
</gene>
<dbReference type="Proteomes" id="UP000243547">
    <property type="component" value="Unassembled WGS sequence"/>
</dbReference>
<evidence type="ECO:0000313" key="1">
    <source>
        <dbReference type="EMBL" id="SHK20508.1"/>
    </source>
</evidence>
<evidence type="ECO:0000313" key="2">
    <source>
        <dbReference type="Proteomes" id="UP000243547"/>
    </source>
</evidence>
<dbReference type="STRING" id="1120989.SAMN02745227_01777"/>
<keyword evidence="2" id="KW-1185">Reference proteome</keyword>
<dbReference type="AlphaFoldDB" id="A0A1M6QK07"/>
<proteinExistence type="predicted"/>
<accession>A0A1M6QK07</accession>
<name>A0A1M6QK07_9FIRM</name>
<dbReference type="EMBL" id="FRAI01000021">
    <property type="protein sequence ID" value="SHK20508.1"/>
    <property type="molecule type" value="Genomic_DNA"/>
</dbReference>
<sequence length="172" mass="20789">MKGIKVAIILFFFFFGMTILTESKPTLKVSRNIKEEVITQITLRNYQKTREAVKNSREYLFNRLDEDKNLDYKSLESQIWQKEKNRLLKIVEDLQFCLEFLDSKNPLYIDIQTVERLIKVALEYHDYQALVDAYKILHDLEHYFFYYNRNEIYYGVTQTLSGKVKWKTKNLF</sequence>